<comment type="caution">
    <text evidence="1">The sequence shown here is derived from an EMBL/GenBank/DDBJ whole genome shotgun (WGS) entry which is preliminary data.</text>
</comment>
<organism evidence="1 2">
    <name type="scientific">Sulfuriferula multivorans</name>
    <dbReference type="NCBI Taxonomy" id="1559896"/>
    <lineage>
        <taxon>Bacteria</taxon>
        <taxon>Pseudomonadati</taxon>
        <taxon>Pseudomonadota</taxon>
        <taxon>Betaproteobacteria</taxon>
        <taxon>Nitrosomonadales</taxon>
        <taxon>Sulfuricellaceae</taxon>
        <taxon>Sulfuriferula</taxon>
    </lineage>
</organism>
<dbReference type="AlphaFoldDB" id="A0A401JI03"/>
<reference evidence="1 2" key="1">
    <citation type="journal article" date="2019" name="Front. Microbiol.">
        <title>Genomes of Neutrophilic Sulfur-Oxidizing Chemolithoautotrophs Representing 9 Proteobacterial Species From 8 Genera.</title>
        <authorList>
            <person name="Watanabe T."/>
            <person name="Kojima H."/>
            <person name="Umezawa K."/>
            <person name="Hori C."/>
            <person name="Takasuka T.E."/>
            <person name="Kato Y."/>
            <person name="Fukui M."/>
        </authorList>
    </citation>
    <scope>NUCLEOTIDE SEQUENCE [LARGE SCALE GENOMIC DNA]</scope>
    <source>
        <strain evidence="1 2">TTN</strain>
    </source>
</reference>
<proteinExistence type="predicted"/>
<accession>A0A401JI03</accession>
<keyword evidence="2" id="KW-1185">Reference proteome</keyword>
<dbReference type="EMBL" id="BGOW01000087">
    <property type="protein sequence ID" value="GBL47724.1"/>
    <property type="molecule type" value="Genomic_DNA"/>
</dbReference>
<gene>
    <name evidence="1" type="ORF">SFMTTN_3566</name>
</gene>
<protein>
    <submittedName>
        <fullName evidence="1">Uncharacterized protein</fullName>
    </submittedName>
</protein>
<dbReference type="Proteomes" id="UP000286806">
    <property type="component" value="Unassembled WGS sequence"/>
</dbReference>
<evidence type="ECO:0000313" key="2">
    <source>
        <dbReference type="Proteomes" id="UP000286806"/>
    </source>
</evidence>
<dbReference type="RefSeq" id="WP_124706478.1">
    <property type="nucleotide sequence ID" value="NZ_BGOW01000087.1"/>
</dbReference>
<evidence type="ECO:0000313" key="1">
    <source>
        <dbReference type="EMBL" id="GBL47724.1"/>
    </source>
</evidence>
<sequence length="80" mass="9430">MNILKKLEHRLASNTGTPHHDVFKELVRALCLKKKFDLAALYELPYDDFDLAISIMQNWRLDRYTKTKARLRILLDLTGE</sequence>
<name>A0A401JI03_9PROT</name>
<dbReference type="OrthoDB" id="8857527at2"/>